<evidence type="ECO:0000313" key="2">
    <source>
        <dbReference type="EMBL" id="CAD9501754.1"/>
    </source>
</evidence>
<proteinExistence type="predicted"/>
<evidence type="ECO:0000256" key="1">
    <source>
        <dbReference type="SAM" id="MobiDB-lite"/>
    </source>
</evidence>
<feature type="region of interest" description="Disordered" evidence="1">
    <location>
        <begin position="56"/>
        <end position="131"/>
    </location>
</feature>
<accession>A0A6U6H108</accession>
<protein>
    <submittedName>
        <fullName evidence="2">Uncharacterized protein</fullName>
    </submittedName>
</protein>
<feature type="compositionally biased region" description="Low complexity" evidence="1">
    <location>
        <begin position="71"/>
        <end position="88"/>
    </location>
</feature>
<feature type="region of interest" description="Disordered" evidence="1">
    <location>
        <begin position="1"/>
        <end position="36"/>
    </location>
</feature>
<gene>
    <name evidence="2" type="ORF">BRAN1462_LOCUS4542</name>
</gene>
<sequence length="131" mass="13971">MGQNCCSSERERPGVRFGQAEHEPEAEASSMNTKEKLEVLRRASLQGKEATAAAASAASAASSAKERRARAGATSSRTSRRSSQALLAGVKNGEAQEILDGYRSKQEGKDGAGQKKSPKRTVKEDSQVEDF</sequence>
<dbReference type="EMBL" id="HBGW01006970">
    <property type="protein sequence ID" value="CAD9501754.1"/>
    <property type="molecule type" value="Transcribed_RNA"/>
</dbReference>
<feature type="compositionally biased region" description="Basic and acidic residues" evidence="1">
    <location>
        <begin position="8"/>
        <end position="25"/>
    </location>
</feature>
<dbReference type="AlphaFoldDB" id="A0A6U6H108"/>
<organism evidence="2">
    <name type="scientific">Zooxanthella nutricula</name>
    <dbReference type="NCBI Taxonomy" id="1333877"/>
    <lineage>
        <taxon>Eukaryota</taxon>
        <taxon>Sar</taxon>
        <taxon>Alveolata</taxon>
        <taxon>Dinophyceae</taxon>
        <taxon>Peridiniales</taxon>
        <taxon>Peridiniales incertae sedis</taxon>
        <taxon>Zooxanthella</taxon>
    </lineage>
</organism>
<reference evidence="2" key="1">
    <citation type="submission" date="2021-01" db="EMBL/GenBank/DDBJ databases">
        <authorList>
            <person name="Corre E."/>
            <person name="Pelletier E."/>
            <person name="Niang G."/>
            <person name="Scheremetjew M."/>
            <person name="Finn R."/>
            <person name="Kale V."/>
            <person name="Holt S."/>
            <person name="Cochrane G."/>
            <person name="Meng A."/>
            <person name="Brown T."/>
            <person name="Cohen L."/>
        </authorList>
    </citation>
    <scope>NUCLEOTIDE SEQUENCE</scope>
    <source>
        <strain evidence="2">RCC3387</strain>
    </source>
</reference>
<feature type="compositionally biased region" description="Basic and acidic residues" evidence="1">
    <location>
        <begin position="121"/>
        <end position="131"/>
    </location>
</feature>
<name>A0A6U6H108_9DINO</name>
<feature type="compositionally biased region" description="Basic and acidic residues" evidence="1">
    <location>
        <begin position="100"/>
        <end position="113"/>
    </location>
</feature>